<feature type="compositionally biased region" description="Low complexity" evidence="8">
    <location>
        <begin position="525"/>
        <end position="547"/>
    </location>
</feature>
<dbReference type="HAMAP" id="MF_00327">
    <property type="entry name" value="Ribosomal_eL43"/>
    <property type="match status" value="1"/>
</dbReference>
<protein>
    <recommendedName>
        <fullName evidence="9">RING-type domain-containing protein</fullName>
    </recommendedName>
</protein>
<keyword evidence="2" id="KW-0479">Metal-binding</keyword>
<dbReference type="GO" id="GO:1990904">
    <property type="term" value="C:ribonucleoprotein complex"/>
    <property type="evidence" value="ECO:0007669"/>
    <property type="project" value="UniProtKB-KW"/>
</dbReference>
<dbReference type="NCBIfam" id="TIGR00280">
    <property type="entry name" value="eL43_euk_arch"/>
    <property type="match status" value="1"/>
</dbReference>
<dbReference type="PANTHER" id="PTHR48129">
    <property type="entry name" value="60S RIBOSOMAL PROTEIN L37A"/>
    <property type="match status" value="1"/>
</dbReference>
<dbReference type="InterPro" id="IPR011331">
    <property type="entry name" value="Ribosomal_eL37/eL43"/>
</dbReference>
<dbReference type="AlphaFoldDB" id="A0A6J3M410"/>
<dbReference type="Proteomes" id="UP000504637">
    <property type="component" value="Unplaced"/>
</dbReference>
<keyword evidence="6" id="KW-0687">Ribonucleoprotein</keyword>
<feature type="region of interest" description="Disordered" evidence="8">
    <location>
        <begin position="368"/>
        <end position="387"/>
    </location>
</feature>
<reference evidence="11" key="2">
    <citation type="submission" date="2020-04" db="EMBL/GenBank/DDBJ databases">
        <authorList>
            <consortium name="NCBI Genome Project"/>
        </authorList>
    </citation>
    <scope>NUCLEOTIDE SEQUENCE</scope>
    <source>
        <strain evidence="11">CBS 342.82</strain>
    </source>
</reference>
<evidence type="ECO:0000256" key="7">
    <source>
        <dbReference type="PROSITE-ProRule" id="PRU00175"/>
    </source>
</evidence>
<proteinExistence type="inferred from homology"/>
<feature type="compositionally biased region" description="Polar residues" evidence="8">
    <location>
        <begin position="477"/>
        <end position="508"/>
    </location>
</feature>
<dbReference type="SUPFAM" id="SSF57850">
    <property type="entry name" value="RING/U-box"/>
    <property type="match status" value="1"/>
</dbReference>
<dbReference type="SMART" id="SM00249">
    <property type="entry name" value="PHD"/>
    <property type="match status" value="1"/>
</dbReference>
<feature type="region of interest" description="Disordered" evidence="8">
    <location>
        <begin position="475"/>
        <end position="587"/>
    </location>
</feature>
<dbReference type="GO" id="GO:0005840">
    <property type="term" value="C:ribosome"/>
    <property type="evidence" value="ECO:0007669"/>
    <property type="project" value="UniProtKB-KW"/>
</dbReference>
<dbReference type="InterPro" id="IPR002674">
    <property type="entry name" value="Ribosomal_eL43"/>
</dbReference>
<dbReference type="InterPro" id="IPR011332">
    <property type="entry name" value="Ribosomal_zn-bd"/>
</dbReference>
<evidence type="ECO:0000256" key="2">
    <source>
        <dbReference type="ARBA" id="ARBA00022723"/>
    </source>
</evidence>
<dbReference type="InterPro" id="IPR019787">
    <property type="entry name" value="Znf_PHD-finger"/>
</dbReference>
<dbReference type="Pfam" id="PF00628">
    <property type="entry name" value="PHD"/>
    <property type="match status" value="1"/>
</dbReference>
<evidence type="ECO:0000256" key="6">
    <source>
        <dbReference type="ARBA" id="ARBA00023274"/>
    </source>
</evidence>
<keyword evidence="4" id="KW-0862">Zinc</keyword>
<feature type="compositionally biased region" description="Pro residues" evidence="8">
    <location>
        <begin position="514"/>
        <end position="524"/>
    </location>
</feature>
<keyword evidence="3 7" id="KW-0863">Zinc-finger</keyword>
<dbReference type="SUPFAM" id="SSF57903">
    <property type="entry name" value="FYVE/PHD zinc finger"/>
    <property type="match status" value="1"/>
</dbReference>
<dbReference type="GeneID" id="54359228"/>
<dbReference type="GO" id="GO:0008270">
    <property type="term" value="F:zinc ion binding"/>
    <property type="evidence" value="ECO:0007669"/>
    <property type="project" value="UniProtKB-KW"/>
</dbReference>
<dbReference type="Pfam" id="PF13639">
    <property type="entry name" value="zf-RING_2"/>
    <property type="match status" value="1"/>
</dbReference>
<sequence>MTKRTKKVGITGKYGTRYGASLRKQVKKIEISQHARYTCSFCGKVSVKRQAVGIWDCKSCGKTIAGGAYMLSYEKESVTCGEDMTLCLRRLKGKKRIACGGKAMSLPQYWYQASSPADKSWITCGVPITDGRIILWNHDHHIVTSMDAQLDDETIAHLLPCKHDLHNACLKPWVERANSCPICRSIFNEVQLSEAVGGPVFDSYAVQNKVQEADVDPNMIVEDELFAVEAWEPCLVCGALNDGNGAMWCDGCNRSVHVFCAGFDDAPDVWYCETCLVDLERDTDLPGMASALRRQPRRRAHGPASRRRRTNDATWARVWQEVSRRIDLDLDFPFDEEVTDQRTDEQRREFQRWQRRFEVANRHSAGDRLRDIARFNPAPQPAPGSQEELRAWNAFDKARESQDAPIAVRRRKRAAPDSPASPQENVQAERPVLKRPRLRRPLVETDQPESSATAARRNGDEPTFLSSLLREVESKPITANSPSASEQIQGPFSPQNSSPMRSPASSEPGTPRAGTPPPQRPSSPPLSSTILPLPSPTSVTFSPFSPVGEDEGDAGHESSPRRAQETSPRGRGSSTSPSRTLSYSAKQEVQRMVKLALGSRYRDKEITKDEYTDINKDVSRKLYGLVIDASALADQREREKWQAVADDEVVKAIALLSTGKACSSESDA</sequence>
<evidence type="ECO:0000256" key="4">
    <source>
        <dbReference type="ARBA" id="ARBA00022833"/>
    </source>
</evidence>
<dbReference type="RefSeq" id="XP_033459255.1">
    <property type="nucleotide sequence ID" value="XM_033601428.1"/>
</dbReference>
<dbReference type="GO" id="GO:0003735">
    <property type="term" value="F:structural constituent of ribosome"/>
    <property type="evidence" value="ECO:0007669"/>
    <property type="project" value="InterPro"/>
</dbReference>
<evidence type="ECO:0000256" key="8">
    <source>
        <dbReference type="SAM" id="MobiDB-lite"/>
    </source>
</evidence>
<dbReference type="InterPro" id="IPR013083">
    <property type="entry name" value="Znf_RING/FYVE/PHD"/>
</dbReference>
<evidence type="ECO:0000313" key="11">
    <source>
        <dbReference type="RefSeq" id="XP_033459255.1"/>
    </source>
</evidence>
<dbReference type="SMART" id="SM00184">
    <property type="entry name" value="RING"/>
    <property type="match status" value="2"/>
</dbReference>
<dbReference type="Gene3D" id="3.30.40.10">
    <property type="entry name" value="Zinc/RING finger domain, C3HC4 (zinc finger)"/>
    <property type="match status" value="2"/>
</dbReference>
<comment type="similarity">
    <text evidence="1">Belongs to the eukaryotic ribosomal protein eL43 family.</text>
</comment>
<evidence type="ECO:0000313" key="10">
    <source>
        <dbReference type="Proteomes" id="UP000504637"/>
    </source>
</evidence>
<keyword evidence="5" id="KW-0689">Ribosomal protein</keyword>
<feature type="region of interest" description="Disordered" evidence="8">
    <location>
        <begin position="398"/>
        <end position="461"/>
    </location>
</feature>
<dbReference type="SUPFAM" id="SSF57829">
    <property type="entry name" value="Zn-binding ribosomal proteins"/>
    <property type="match status" value="1"/>
</dbReference>
<keyword evidence="10" id="KW-1185">Reference proteome</keyword>
<dbReference type="GO" id="GO:0006412">
    <property type="term" value="P:translation"/>
    <property type="evidence" value="ECO:0007669"/>
    <property type="project" value="InterPro"/>
</dbReference>
<dbReference type="Pfam" id="PF01780">
    <property type="entry name" value="Ribosomal_L37ae"/>
    <property type="match status" value="1"/>
</dbReference>
<dbReference type="InterPro" id="IPR001841">
    <property type="entry name" value="Znf_RING"/>
</dbReference>
<dbReference type="Gene3D" id="2.20.25.30">
    <property type="match status" value="1"/>
</dbReference>
<name>A0A6J3M410_9PEZI</name>
<feature type="compositionally biased region" description="Basic and acidic residues" evidence="8">
    <location>
        <begin position="553"/>
        <end position="564"/>
    </location>
</feature>
<organism evidence="11">
    <name type="scientific">Dissoconium aciculare CBS 342.82</name>
    <dbReference type="NCBI Taxonomy" id="1314786"/>
    <lineage>
        <taxon>Eukaryota</taxon>
        <taxon>Fungi</taxon>
        <taxon>Dikarya</taxon>
        <taxon>Ascomycota</taxon>
        <taxon>Pezizomycotina</taxon>
        <taxon>Dothideomycetes</taxon>
        <taxon>Dothideomycetidae</taxon>
        <taxon>Mycosphaerellales</taxon>
        <taxon>Dissoconiaceae</taxon>
        <taxon>Dissoconium</taxon>
    </lineage>
</organism>
<feature type="compositionally biased region" description="Low complexity" evidence="8">
    <location>
        <begin position="566"/>
        <end position="580"/>
    </location>
</feature>
<evidence type="ECO:0000259" key="9">
    <source>
        <dbReference type="PROSITE" id="PS50089"/>
    </source>
</evidence>
<evidence type="ECO:0000256" key="3">
    <source>
        <dbReference type="ARBA" id="ARBA00022771"/>
    </source>
</evidence>
<dbReference type="InterPro" id="IPR001965">
    <property type="entry name" value="Znf_PHD"/>
</dbReference>
<dbReference type="InterPro" id="IPR019786">
    <property type="entry name" value="Zinc_finger_PHD-type_CS"/>
</dbReference>
<dbReference type="InterPro" id="IPR011011">
    <property type="entry name" value="Znf_FYVE_PHD"/>
</dbReference>
<feature type="domain" description="RING-type" evidence="9">
    <location>
        <begin position="158"/>
        <end position="184"/>
    </location>
</feature>
<dbReference type="NCBIfam" id="NF003058">
    <property type="entry name" value="PRK03976.1"/>
    <property type="match status" value="1"/>
</dbReference>
<dbReference type="PROSITE" id="PS01359">
    <property type="entry name" value="ZF_PHD_1"/>
    <property type="match status" value="1"/>
</dbReference>
<dbReference type="InterPro" id="IPR050522">
    <property type="entry name" value="Ribosomal_protein_eL43"/>
</dbReference>
<reference evidence="11" key="1">
    <citation type="submission" date="2020-01" db="EMBL/GenBank/DDBJ databases">
        <authorList>
            <consortium name="DOE Joint Genome Institute"/>
            <person name="Haridas S."/>
            <person name="Albert R."/>
            <person name="Binder M."/>
            <person name="Bloem J."/>
            <person name="Labutti K."/>
            <person name="Salamov A."/>
            <person name="Andreopoulos B."/>
            <person name="Baker S.E."/>
            <person name="Barry K."/>
            <person name="Bills G."/>
            <person name="Bluhm B.H."/>
            <person name="Cannon C."/>
            <person name="Castanera R."/>
            <person name="Culley D.E."/>
            <person name="Daum C."/>
            <person name="Ezra D."/>
            <person name="Gonzalez J.B."/>
            <person name="Henrissat B."/>
            <person name="Kuo A."/>
            <person name="Liang C."/>
            <person name="Lipzen A."/>
            <person name="Lutzoni F."/>
            <person name="Magnuson J."/>
            <person name="Mondo S."/>
            <person name="Nolan M."/>
            <person name="Ohm R."/>
            <person name="Pangilinan J."/>
            <person name="Park H.-J."/>
            <person name="Ramirez L."/>
            <person name="Alfaro M."/>
            <person name="Sun H."/>
            <person name="Tritt A."/>
            <person name="Yoshinaga Y."/>
            <person name="Zwiers L.-H."/>
            <person name="Turgeon B.G."/>
            <person name="Goodwin S.B."/>
            <person name="Spatafora J.W."/>
            <person name="Crous P.W."/>
            <person name="Grigoriev I.V."/>
        </authorList>
    </citation>
    <scope>NUCLEOTIDE SEQUENCE</scope>
    <source>
        <strain evidence="11">CBS 342.82</strain>
    </source>
</reference>
<reference evidence="11" key="3">
    <citation type="submission" date="2025-08" db="UniProtKB">
        <authorList>
            <consortium name="RefSeq"/>
        </authorList>
    </citation>
    <scope>IDENTIFICATION</scope>
    <source>
        <strain evidence="11">CBS 342.82</strain>
    </source>
</reference>
<gene>
    <name evidence="11" type="ORF">K489DRAFT_320040</name>
</gene>
<dbReference type="PROSITE" id="PS50089">
    <property type="entry name" value="ZF_RING_2"/>
    <property type="match status" value="1"/>
</dbReference>
<dbReference type="OrthoDB" id="8062037at2759"/>
<accession>A0A6J3M410</accession>
<dbReference type="PANTHER" id="PTHR48129:SF1">
    <property type="entry name" value="LARGE RIBOSOMAL SUBUNIT PROTEIN EL43"/>
    <property type="match status" value="1"/>
</dbReference>
<evidence type="ECO:0000256" key="5">
    <source>
        <dbReference type="ARBA" id="ARBA00022980"/>
    </source>
</evidence>
<evidence type="ECO:0000256" key="1">
    <source>
        <dbReference type="ARBA" id="ARBA00008672"/>
    </source>
</evidence>